<dbReference type="HOGENOM" id="CLU_340603_0_0_7"/>
<keyword evidence="1" id="KW-0802">TPR repeat</keyword>
<dbReference type="KEGG" id="gsb:GSUB_14735"/>
<dbReference type="PANTHER" id="PTHR41786">
    <property type="entry name" value="MOTILITY ACCESSORY FACTOR MAF"/>
    <property type="match status" value="1"/>
</dbReference>
<dbReference type="InterPro" id="IPR011990">
    <property type="entry name" value="TPR-like_helical_dom_sf"/>
</dbReference>
<evidence type="ECO:0000313" key="3">
    <source>
        <dbReference type="EMBL" id="AJF07555.1"/>
    </source>
</evidence>
<evidence type="ECO:0000259" key="2">
    <source>
        <dbReference type="Pfam" id="PF01973"/>
    </source>
</evidence>
<dbReference type="Pfam" id="PF01973">
    <property type="entry name" value="MptE-like"/>
    <property type="match status" value="1"/>
</dbReference>
<dbReference type="OrthoDB" id="5404763at2"/>
<evidence type="ECO:0000313" key="4">
    <source>
        <dbReference type="Proteomes" id="UP000035036"/>
    </source>
</evidence>
<evidence type="ECO:0000256" key="1">
    <source>
        <dbReference type="PROSITE-ProRule" id="PRU00339"/>
    </source>
</evidence>
<organism evidence="3 4">
    <name type="scientific">Geoalkalibacter subterraneus</name>
    <dbReference type="NCBI Taxonomy" id="483547"/>
    <lineage>
        <taxon>Bacteria</taxon>
        <taxon>Pseudomonadati</taxon>
        <taxon>Thermodesulfobacteriota</taxon>
        <taxon>Desulfuromonadia</taxon>
        <taxon>Desulfuromonadales</taxon>
        <taxon>Geoalkalibacteraceae</taxon>
        <taxon>Geoalkalibacter</taxon>
    </lineage>
</organism>
<sequence>MSTSGVESLGPFITNRFGDRYLYEVNRSAFDQVGSTAVYQKYFGEDLFQSNRLFVVVGTDSGLLLQHIQKQHFPDGTRYLFVELPAVIEALRAEGKLQDLPERIRVVSLEEAWTQAEDFQLQNYLFLGAVFLRESLAAMDSYLPGYRELSNHLSEQLQAIEWAVRGGLGCKDFILRQLENLGENRIPAIHLKDRYCGKTAVILGGGPSLDELLPWVRDHQDELAVFAVSRISRRLLEFGLTPHLIFSVDPHDVSFDVSKEMLNFWDKSLFVHSYHVSPKLLGQWRGRSVYVGARYPWGTKANPENLDTPGPTVTNTALSLAVQMGFSQVVLAGVDLCFNKEGMTHASGSNESAAGPKLDNVLTVETNGGWHAETGPDYFKAMEILDQQAALARDAGCRIINPAAGAAKMEHIEFLPVENLEYEPLDRPMLPGVFDFLPEEDVETRTAHYQSVLQELECVQNDLEKIKDLAGEALYCNKGLFGRSGKKANFKYKLRMDKIEKRLNQEFSELISLVKKFGIEDFIQVTRLDNEKEWSDEEIEKTADTYYSAYKNSASRLLNAVKSSISRISIRESEESSLNDFGSLCEQWLNDGQPGRFYVWRDRYPDLKDDDLDSSTENLKAQFDKDMNAVETVQAKRTRQMRSLGPLRGKAVRLYKNGDKAGLARISDALSKHENQEEAPSLRALIQGYLAEINDNPDLALECYQELIGESFNALTEDALRRIASISLQSGQLEYAKLALECLAGAIFVYKPQYADLLRLLGQNQAAADLYVDYLERVPSDLGVLIKLGRLYLSMGVSDVARQVFQMALEQDPENYAIEELISDCG</sequence>
<feature type="domain" description="6-hydroxymethylpterin diphosphokinase MptE-like" evidence="2">
    <location>
        <begin position="176"/>
        <end position="340"/>
    </location>
</feature>
<accession>A0A0B5FTQ5</accession>
<dbReference type="PROSITE" id="PS50005">
    <property type="entry name" value="TPR"/>
    <property type="match status" value="1"/>
</dbReference>
<proteinExistence type="predicted"/>
<keyword evidence="4" id="KW-1185">Reference proteome</keyword>
<dbReference type="InterPro" id="IPR019734">
    <property type="entry name" value="TPR_rpt"/>
</dbReference>
<dbReference type="SUPFAM" id="SSF48452">
    <property type="entry name" value="TPR-like"/>
    <property type="match status" value="1"/>
</dbReference>
<reference evidence="3 4" key="1">
    <citation type="journal article" date="2015" name="Genome Announc.">
        <title>Genomes of Geoalkalibacter ferrihydriticus Z-0531T and Geoalkalibacter subterraneus Red1T, Two Haloalkaliphilic Metal-Reducing Deltaproteobacteria.</title>
        <authorList>
            <person name="Badalamenti J.P."/>
            <person name="Krajmalnik-Brown R."/>
            <person name="Torres C.I."/>
            <person name="Bond D.R."/>
        </authorList>
    </citation>
    <scope>NUCLEOTIDE SEQUENCE [LARGE SCALE GENOMIC DNA]</scope>
    <source>
        <strain evidence="3 4">Red1</strain>
    </source>
</reference>
<protein>
    <recommendedName>
        <fullName evidence="2">6-hydroxymethylpterin diphosphokinase MptE-like domain-containing protein</fullName>
    </recommendedName>
</protein>
<feature type="repeat" description="TPR" evidence="1">
    <location>
        <begin position="782"/>
        <end position="815"/>
    </location>
</feature>
<name>A0A0B5FTQ5_9BACT</name>
<gene>
    <name evidence="3" type="ORF">GSUB_14735</name>
</gene>
<dbReference type="AlphaFoldDB" id="A0A0B5FTQ5"/>
<dbReference type="STRING" id="483547.GSUB_14735"/>
<dbReference type="RefSeq" id="WP_040201476.1">
    <property type="nucleotide sequence ID" value="NZ_CP010311.1"/>
</dbReference>
<dbReference type="InterPro" id="IPR002826">
    <property type="entry name" value="MptE-like"/>
</dbReference>
<dbReference type="PANTHER" id="PTHR41786:SF1">
    <property type="entry name" value="6-HYDROXYMETHYLPTERIN DIPHOSPHOKINASE MPTE-LIKE DOMAIN-CONTAINING PROTEIN"/>
    <property type="match status" value="1"/>
</dbReference>
<dbReference type="Proteomes" id="UP000035036">
    <property type="component" value="Chromosome"/>
</dbReference>
<dbReference type="Gene3D" id="1.25.40.10">
    <property type="entry name" value="Tetratricopeptide repeat domain"/>
    <property type="match status" value="1"/>
</dbReference>
<dbReference type="EMBL" id="CP010311">
    <property type="protein sequence ID" value="AJF07555.1"/>
    <property type="molecule type" value="Genomic_DNA"/>
</dbReference>